<sequence length="49" mass="5686">MHIKDIFRMRSAGYSSSWPKFSNLECGTTTADILHCAFSLFVLYILCYF</sequence>
<organism evidence="1">
    <name type="scientific">Rhizophora mucronata</name>
    <name type="common">Asiatic mangrove</name>
    <dbReference type="NCBI Taxonomy" id="61149"/>
    <lineage>
        <taxon>Eukaryota</taxon>
        <taxon>Viridiplantae</taxon>
        <taxon>Streptophyta</taxon>
        <taxon>Embryophyta</taxon>
        <taxon>Tracheophyta</taxon>
        <taxon>Spermatophyta</taxon>
        <taxon>Magnoliopsida</taxon>
        <taxon>eudicotyledons</taxon>
        <taxon>Gunneridae</taxon>
        <taxon>Pentapetalae</taxon>
        <taxon>rosids</taxon>
        <taxon>fabids</taxon>
        <taxon>Malpighiales</taxon>
        <taxon>Rhizophoraceae</taxon>
        <taxon>Rhizophora</taxon>
    </lineage>
</organism>
<evidence type="ECO:0000313" key="1">
    <source>
        <dbReference type="EMBL" id="MBX57808.1"/>
    </source>
</evidence>
<proteinExistence type="predicted"/>
<protein>
    <submittedName>
        <fullName evidence="1">Uncharacterized protein</fullName>
    </submittedName>
</protein>
<name>A0A2P2PST6_RHIMU</name>
<reference evidence="1" key="1">
    <citation type="submission" date="2018-02" db="EMBL/GenBank/DDBJ databases">
        <title>Rhizophora mucronata_Transcriptome.</title>
        <authorList>
            <person name="Meera S.P."/>
            <person name="Sreeshan A."/>
            <person name="Augustine A."/>
        </authorList>
    </citation>
    <scope>NUCLEOTIDE SEQUENCE</scope>
    <source>
        <tissue evidence="1">Leaf</tissue>
    </source>
</reference>
<dbReference type="AlphaFoldDB" id="A0A2P2PST6"/>
<accession>A0A2P2PST6</accession>
<dbReference type="EMBL" id="GGEC01077324">
    <property type="protein sequence ID" value="MBX57808.1"/>
    <property type="molecule type" value="Transcribed_RNA"/>
</dbReference>